<accession>A0A7R9FK71</accession>
<sequence>MLPTKQARDFMSFVTLRESFVVITHNQNVSNSYSPVSIVYVEQQIMSNVQAGDGKMQIPVVSLHTLQISGGQAFILQKVLSNARRKNGNNFPAKIPQPVITLHFAMPEFTQAIPASATNVTLAQVGAKQVLDDTPPARSGALCEEAHADDDNINININNGNVSLVTIEQLEAGNYSLSPTLWSPWNPLDISAFTMIGAPASPPLTSLMSLSSLAPTIVTGQKLQLTGLPETSLPSKGVESKELEERGHAIDLNQHLGLILNQMEMYSTSLTASRNRANCANSFLFEHNNLNSDDSRVTVSLMDDKVTIANAEEDTNINALVNELLWNYSELPLDEELIEDLPSGDYSVNTLTGDKGHLALHSINNAGIVKLMEELTTNVKLKIVASILQKRKESHFRITD</sequence>
<dbReference type="AlphaFoldDB" id="A0A7R9FK71"/>
<reference evidence="1" key="1">
    <citation type="submission" date="2020-11" db="EMBL/GenBank/DDBJ databases">
        <authorList>
            <person name="Tran Van P."/>
        </authorList>
    </citation>
    <scope>NUCLEOTIDE SEQUENCE</scope>
</reference>
<gene>
    <name evidence="1" type="ORF">TTEB3V08_LOCUS2857</name>
</gene>
<proteinExistence type="predicted"/>
<protein>
    <submittedName>
        <fullName evidence="1">Uncharacterized protein</fullName>
    </submittedName>
</protein>
<name>A0A7R9FK71_9NEOP</name>
<organism evidence="1">
    <name type="scientific">Timema tahoe</name>
    <dbReference type="NCBI Taxonomy" id="61484"/>
    <lineage>
        <taxon>Eukaryota</taxon>
        <taxon>Metazoa</taxon>
        <taxon>Ecdysozoa</taxon>
        <taxon>Arthropoda</taxon>
        <taxon>Hexapoda</taxon>
        <taxon>Insecta</taxon>
        <taxon>Pterygota</taxon>
        <taxon>Neoptera</taxon>
        <taxon>Polyneoptera</taxon>
        <taxon>Phasmatodea</taxon>
        <taxon>Timematodea</taxon>
        <taxon>Timematoidea</taxon>
        <taxon>Timematidae</taxon>
        <taxon>Timema</taxon>
    </lineage>
</organism>
<dbReference type="EMBL" id="OE000704">
    <property type="protein sequence ID" value="CAD7454761.1"/>
    <property type="molecule type" value="Genomic_DNA"/>
</dbReference>
<evidence type="ECO:0000313" key="1">
    <source>
        <dbReference type="EMBL" id="CAD7454761.1"/>
    </source>
</evidence>